<dbReference type="Gene3D" id="3.30.450.20">
    <property type="entry name" value="PAS domain"/>
    <property type="match status" value="1"/>
</dbReference>
<name>A0A437R4R2_9GAMM</name>
<dbReference type="GO" id="GO:0043709">
    <property type="term" value="P:cell adhesion involved in single-species biofilm formation"/>
    <property type="evidence" value="ECO:0007669"/>
    <property type="project" value="TreeGrafter"/>
</dbReference>
<dbReference type="EC" id="2.7.7.65" evidence="2"/>
<dbReference type="FunFam" id="3.30.70.270:FF:000001">
    <property type="entry name" value="Diguanylate cyclase domain protein"/>
    <property type="match status" value="1"/>
</dbReference>
<dbReference type="InterPro" id="IPR035965">
    <property type="entry name" value="PAS-like_dom_sf"/>
</dbReference>
<gene>
    <name evidence="5" type="ORF">EOE67_00450</name>
</gene>
<keyword evidence="6" id="KW-1185">Reference proteome</keyword>
<comment type="cofactor">
    <cofactor evidence="1">
        <name>Mg(2+)</name>
        <dbReference type="ChEBI" id="CHEBI:18420"/>
    </cofactor>
</comment>
<dbReference type="Gene3D" id="3.30.70.270">
    <property type="match status" value="1"/>
</dbReference>
<dbReference type="GO" id="GO:0052621">
    <property type="term" value="F:diguanylate cyclase activity"/>
    <property type="evidence" value="ECO:0007669"/>
    <property type="project" value="UniProtKB-EC"/>
</dbReference>
<dbReference type="GO" id="GO:0005886">
    <property type="term" value="C:plasma membrane"/>
    <property type="evidence" value="ECO:0007669"/>
    <property type="project" value="TreeGrafter"/>
</dbReference>
<feature type="domain" description="GGDEF" evidence="4">
    <location>
        <begin position="179"/>
        <end position="313"/>
    </location>
</feature>
<evidence type="ECO:0000256" key="2">
    <source>
        <dbReference type="ARBA" id="ARBA00012528"/>
    </source>
</evidence>
<dbReference type="NCBIfam" id="TIGR00254">
    <property type="entry name" value="GGDEF"/>
    <property type="match status" value="1"/>
</dbReference>
<evidence type="ECO:0000256" key="3">
    <source>
        <dbReference type="ARBA" id="ARBA00034247"/>
    </source>
</evidence>
<dbReference type="RefSeq" id="WP_127697101.1">
    <property type="nucleotide sequence ID" value="NZ_SACS01000001.1"/>
</dbReference>
<comment type="catalytic activity">
    <reaction evidence="3">
        <text>2 GTP = 3',3'-c-di-GMP + 2 diphosphate</text>
        <dbReference type="Rhea" id="RHEA:24898"/>
        <dbReference type="ChEBI" id="CHEBI:33019"/>
        <dbReference type="ChEBI" id="CHEBI:37565"/>
        <dbReference type="ChEBI" id="CHEBI:58805"/>
        <dbReference type="EC" id="2.7.7.65"/>
    </reaction>
</comment>
<dbReference type="SMART" id="SM00267">
    <property type="entry name" value="GGDEF"/>
    <property type="match status" value="1"/>
</dbReference>
<evidence type="ECO:0000256" key="1">
    <source>
        <dbReference type="ARBA" id="ARBA00001946"/>
    </source>
</evidence>
<dbReference type="GO" id="GO:1902201">
    <property type="term" value="P:negative regulation of bacterial-type flagellum-dependent cell motility"/>
    <property type="evidence" value="ECO:0007669"/>
    <property type="project" value="TreeGrafter"/>
</dbReference>
<dbReference type="CDD" id="cd01949">
    <property type="entry name" value="GGDEF"/>
    <property type="match status" value="1"/>
</dbReference>
<proteinExistence type="predicted"/>
<dbReference type="PANTHER" id="PTHR45138">
    <property type="entry name" value="REGULATORY COMPONENTS OF SENSORY TRANSDUCTION SYSTEM"/>
    <property type="match status" value="1"/>
</dbReference>
<dbReference type="OrthoDB" id="9812260at2"/>
<dbReference type="PROSITE" id="PS50887">
    <property type="entry name" value="GGDEF"/>
    <property type="match status" value="1"/>
</dbReference>
<reference evidence="5 6" key="1">
    <citation type="submission" date="2019-01" db="EMBL/GenBank/DDBJ databases">
        <authorList>
            <person name="Chen W.-M."/>
        </authorList>
    </citation>
    <scope>NUCLEOTIDE SEQUENCE [LARGE SCALE GENOMIC DNA]</scope>
    <source>
        <strain evidence="5 6">KYPC3</strain>
    </source>
</reference>
<dbReference type="InterPro" id="IPR050469">
    <property type="entry name" value="Diguanylate_Cyclase"/>
</dbReference>
<dbReference type="InterPro" id="IPR029787">
    <property type="entry name" value="Nucleotide_cyclase"/>
</dbReference>
<protein>
    <recommendedName>
        <fullName evidence="2">diguanylate cyclase</fullName>
        <ecNumber evidence="2">2.7.7.65</ecNumber>
    </recommendedName>
</protein>
<dbReference type="Pfam" id="PF00990">
    <property type="entry name" value="GGDEF"/>
    <property type="match status" value="1"/>
</dbReference>
<dbReference type="InterPro" id="IPR000160">
    <property type="entry name" value="GGDEF_dom"/>
</dbReference>
<accession>A0A437R4R2</accession>
<dbReference type="SUPFAM" id="SSF55785">
    <property type="entry name" value="PYP-like sensor domain (PAS domain)"/>
    <property type="match status" value="1"/>
</dbReference>
<dbReference type="EMBL" id="SACS01000001">
    <property type="protein sequence ID" value="RVU41705.1"/>
    <property type="molecule type" value="Genomic_DNA"/>
</dbReference>
<sequence length="323" mass="36948">MSHAWLSSPILAQLNSGVIVIDDEYQIHYLNAFIERHASVQLSEVQGKSIFSVFADLPEAWLKRKLMSVLDLNTPAFSSWEQRQYIFKLPHLRPITSSSQYMAQNCSMLPLVSDQTDQPLICILIEDATDAFVYQQHLSKTLIELERANRQDGLTKVLNRRYWEEQLKQEIHRAQRYHHPLSLILFDLDKFKDLNDKYGHLGGDFVLIQLASFISSLLRDSDLFGRYGGEEFGIILPDTGLEGAVEVAERICQAVAEYPMLFNQQTIRASISMGVAELLPKQHLLHDDVIRCADMALYNAKRAGRNRVCSYLAGETEYQKKVN</sequence>
<organism evidence="5 6">
    <name type="scientific">Rheinheimera riviphila</name>
    <dbReference type="NCBI Taxonomy" id="1834037"/>
    <lineage>
        <taxon>Bacteria</taxon>
        <taxon>Pseudomonadati</taxon>
        <taxon>Pseudomonadota</taxon>
        <taxon>Gammaproteobacteria</taxon>
        <taxon>Chromatiales</taxon>
        <taxon>Chromatiaceae</taxon>
        <taxon>Rheinheimera</taxon>
    </lineage>
</organism>
<dbReference type="SUPFAM" id="SSF55073">
    <property type="entry name" value="Nucleotide cyclase"/>
    <property type="match status" value="1"/>
</dbReference>
<evidence type="ECO:0000313" key="5">
    <source>
        <dbReference type="EMBL" id="RVU41705.1"/>
    </source>
</evidence>
<dbReference type="AlphaFoldDB" id="A0A437R4R2"/>
<evidence type="ECO:0000259" key="4">
    <source>
        <dbReference type="PROSITE" id="PS50887"/>
    </source>
</evidence>
<dbReference type="Proteomes" id="UP000283077">
    <property type="component" value="Unassembled WGS sequence"/>
</dbReference>
<comment type="caution">
    <text evidence="5">The sequence shown here is derived from an EMBL/GenBank/DDBJ whole genome shotgun (WGS) entry which is preliminary data.</text>
</comment>
<evidence type="ECO:0000313" key="6">
    <source>
        <dbReference type="Proteomes" id="UP000283077"/>
    </source>
</evidence>
<dbReference type="PANTHER" id="PTHR45138:SF9">
    <property type="entry name" value="DIGUANYLATE CYCLASE DGCM-RELATED"/>
    <property type="match status" value="1"/>
</dbReference>
<dbReference type="InterPro" id="IPR043128">
    <property type="entry name" value="Rev_trsase/Diguanyl_cyclase"/>
</dbReference>